<dbReference type="EMBL" id="CP019288">
    <property type="protein sequence ID" value="QHI38829.1"/>
    <property type="molecule type" value="Genomic_DNA"/>
</dbReference>
<sequence length="318" mass="36229">MGRVCREVQEWIEEEVEQRMEEWEERQEERCREEPCNWWTLCLNKLFCWMALVLVKVIRVVVVIIGKWITRVICEVVSFILDVLAFVFTLIMSIPIIGGIIRTILNWVTEIIWRIVGLVDFVLSLAGFQPRKKMYFGLIIPTHDGEAIASEADLQPQIDAAIEHMDRLCNINLIYTGACDSGVNAPSNPLNYACNAEGFFRDWLLQGSFFEFATSLCKFEDGWRRVTGYGAEIIAFVVDDVTPEPSDGCSMGPTTNYILTESQTSDNMIVHEMGHACFLLHEGDDPTNMMAPTVLSTPQTLTNWQVSVIRSSRHCVYL</sequence>
<keyword evidence="2" id="KW-0472">Membrane</keyword>
<keyword evidence="4" id="KW-1185">Reference proteome</keyword>
<dbReference type="Proteomes" id="UP000464657">
    <property type="component" value="Chromosome"/>
</dbReference>
<dbReference type="KEGG" id="kan:IMCC3317_42290"/>
<protein>
    <submittedName>
        <fullName evidence="3">Uncharacterized protein</fullName>
    </submittedName>
</protein>
<feature type="transmembrane region" description="Helical" evidence="2">
    <location>
        <begin position="111"/>
        <end position="128"/>
    </location>
</feature>
<accession>A0A7L4ZQS3</accession>
<evidence type="ECO:0000256" key="1">
    <source>
        <dbReference type="SAM" id="Coils"/>
    </source>
</evidence>
<dbReference type="OrthoDB" id="1426195at2"/>
<evidence type="ECO:0000313" key="3">
    <source>
        <dbReference type="EMBL" id="QHI38829.1"/>
    </source>
</evidence>
<keyword evidence="1" id="KW-0175">Coiled coil</keyword>
<organism evidence="3 4">
    <name type="scientific">Kordia antarctica</name>
    <dbReference type="NCBI Taxonomy" id="1218801"/>
    <lineage>
        <taxon>Bacteria</taxon>
        <taxon>Pseudomonadati</taxon>
        <taxon>Bacteroidota</taxon>
        <taxon>Flavobacteriia</taxon>
        <taxon>Flavobacteriales</taxon>
        <taxon>Flavobacteriaceae</taxon>
        <taxon>Kordia</taxon>
    </lineage>
</organism>
<gene>
    <name evidence="3" type="ORF">IMCC3317_42290</name>
</gene>
<feature type="coiled-coil region" evidence="1">
    <location>
        <begin position="6"/>
        <end position="33"/>
    </location>
</feature>
<proteinExistence type="predicted"/>
<evidence type="ECO:0000313" key="4">
    <source>
        <dbReference type="Proteomes" id="UP000464657"/>
    </source>
</evidence>
<reference evidence="3 4" key="1">
    <citation type="journal article" date="2013" name="Int. J. Syst. Evol. Microbiol.">
        <title>Kordia antarctica sp. nov., isolated from Antarctic seawater.</title>
        <authorList>
            <person name="Baek K."/>
            <person name="Choi A."/>
            <person name="Kang I."/>
            <person name="Lee K."/>
            <person name="Cho J.C."/>
        </authorList>
    </citation>
    <scope>NUCLEOTIDE SEQUENCE [LARGE SCALE GENOMIC DNA]</scope>
    <source>
        <strain evidence="3 4">IMCC3317</strain>
    </source>
</reference>
<dbReference type="RefSeq" id="WP_160131356.1">
    <property type="nucleotide sequence ID" value="NZ_CP019288.1"/>
</dbReference>
<dbReference type="AlphaFoldDB" id="A0A7L4ZQS3"/>
<keyword evidence="2" id="KW-1133">Transmembrane helix</keyword>
<keyword evidence="2" id="KW-0812">Transmembrane</keyword>
<dbReference type="SUPFAM" id="SSF55486">
    <property type="entry name" value="Metalloproteases ('zincins'), catalytic domain"/>
    <property type="match status" value="1"/>
</dbReference>
<evidence type="ECO:0000256" key="2">
    <source>
        <dbReference type="SAM" id="Phobius"/>
    </source>
</evidence>
<feature type="transmembrane region" description="Helical" evidence="2">
    <location>
        <begin position="76"/>
        <end position="105"/>
    </location>
</feature>
<feature type="transmembrane region" description="Helical" evidence="2">
    <location>
        <begin position="49"/>
        <end position="69"/>
    </location>
</feature>
<name>A0A7L4ZQS3_9FLAO</name>